<organism evidence="5 6">
    <name type="scientific">Aegilops tauschii subsp. strangulata</name>
    <name type="common">Goatgrass</name>
    <dbReference type="NCBI Taxonomy" id="200361"/>
    <lineage>
        <taxon>Eukaryota</taxon>
        <taxon>Viridiplantae</taxon>
        <taxon>Streptophyta</taxon>
        <taxon>Embryophyta</taxon>
        <taxon>Tracheophyta</taxon>
        <taxon>Spermatophyta</taxon>
        <taxon>Magnoliopsida</taxon>
        <taxon>Liliopsida</taxon>
        <taxon>Poales</taxon>
        <taxon>Poaceae</taxon>
        <taxon>BOP clade</taxon>
        <taxon>Pooideae</taxon>
        <taxon>Triticodae</taxon>
        <taxon>Triticeae</taxon>
        <taxon>Triticinae</taxon>
        <taxon>Aegilops</taxon>
    </lineage>
</organism>
<keyword evidence="3" id="KW-1133">Transmembrane helix</keyword>
<keyword evidence="6" id="KW-1185">Reference proteome</keyword>
<dbReference type="AlphaFoldDB" id="A0A453EEK2"/>
<keyword evidence="2" id="KW-0406">Ion transport</keyword>
<keyword evidence="3" id="KW-0812">Transmembrane</keyword>
<feature type="transmembrane region" description="Helical" evidence="3">
    <location>
        <begin position="133"/>
        <end position="154"/>
    </location>
</feature>
<keyword evidence="4" id="KW-0732">Signal</keyword>
<feature type="transmembrane region" description="Helical" evidence="3">
    <location>
        <begin position="74"/>
        <end position="97"/>
    </location>
</feature>
<reference evidence="6" key="1">
    <citation type="journal article" date="2014" name="Science">
        <title>Ancient hybridizations among the ancestral genomes of bread wheat.</title>
        <authorList>
            <consortium name="International Wheat Genome Sequencing Consortium,"/>
            <person name="Marcussen T."/>
            <person name="Sandve S.R."/>
            <person name="Heier L."/>
            <person name="Spannagl M."/>
            <person name="Pfeifer M."/>
            <person name="Jakobsen K.S."/>
            <person name="Wulff B.B."/>
            <person name="Steuernagel B."/>
            <person name="Mayer K.F."/>
            <person name="Olsen O.A."/>
        </authorList>
    </citation>
    <scope>NUCLEOTIDE SEQUENCE [LARGE SCALE GENOMIC DNA]</scope>
    <source>
        <strain evidence="6">cv. AL8/78</strain>
    </source>
</reference>
<dbReference type="Proteomes" id="UP000015105">
    <property type="component" value="Chromosome 3D"/>
</dbReference>
<proteinExistence type="predicted"/>
<dbReference type="InterPro" id="IPR004713">
    <property type="entry name" value="CaH_exchang"/>
</dbReference>
<dbReference type="Gramene" id="AET3Gv20317900.2">
    <property type="protein sequence ID" value="AET3Gv20317900.2"/>
    <property type="gene ID" value="AET3Gv20317900"/>
</dbReference>
<evidence type="ECO:0000313" key="6">
    <source>
        <dbReference type="Proteomes" id="UP000015105"/>
    </source>
</evidence>
<reference evidence="5" key="3">
    <citation type="journal article" date="2017" name="Nature">
        <title>Genome sequence of the progenitor of the wheat D genome Aegilops tauschii.</title>
        <authorList>
            <person name="Luo M.C."/>
            <person name="Gu Y.Q."/>
            <person name="Puiu D."/>
            <person name="Wang H."/>
            <person name="Twardziok S.O."/>
            <person name="Deal K.R."/>
            <person name="Huo N."/>
            <person name="Zhu T."/>
            <person name="Wang L."/>
            <person name="Wang Y."/>
            <person name="McGuire P.E."/>
            <person name="Liu S."/>
            <person name="Long H."/>
            <person name="Ramasamy R.K."/>
            <person name="Rodriguez J.C."/>
            <person name="Van S.L."/>
            <person name="Yuan L."/>
            <person name="Wang Z."/>
            <person name="Xia Z."/>
            <person name="Xiao L."/>
            <person name="Anderson O.D."/>
            <person name="Ouyang S."/>
            <person name="Liang Y."/>
            <person name="Zimin A.V."/>
            <person name="Pertea G."/>
            <person name="Qi P."/>
            <person name="Bennetzen J.L."/>
            <person name="Dai X."/>
            <person name="Dawson M.W."/>
            <person name="Muller H.G."/>
            <person name="Kugler K."/>
            <person name="Rivarola-Duarte L."/>
            <person name="Spannagl M."/>
            <person name="Mayer K.F.X."/>
            <person name="Lu F.H."/>
            <person name="Bevan M.W."/>
            <person name="Leroy P."/>
            <person name="Li P."/>
            <person name="You F.M."/>
            <person name="Sun Q."/>
            <person name="Liu Z."/>
            <person name="Lyons E."/>
            <person name="Wicker T."/>
            <person name="Salzberg S.L."/>
            <person name="Devos K.M."/>
            <person name="Dvorak J."/>
        </authorList>
    </citation>
    <scope>NUCLEOTIDE SEQUENCE [LARGE SCALE GENOMIC DNA]</scope>
    <source>
        <strain evidence="5">cv. AL8/78</strain>
    </source>
</reference>
<name>A0A453EEK2_AEGTS</name>
<reference evidence="5" key="4">
    <citation type="submission" date="2019-03" db="UniProtKB">
        <authorList>
            <consortium name="EnsemblPlants"/>
        </authorList>
    </citation>
    <scope>IDENTIFICATION</scope>
</reference>
<evidence type="ECO:0000256" key="4">
    <source>
        <dbReference type="SAM" id="SignalP"/>
    </source>
</evidence>
<dbReference type="GO" id="GO:0016020">
    <property type="term" value="C:membrane"/>
    <property type="evidence" value="ECO:0007669"/>
    <property type="project" value="InterPro"/>
</dbReference>
<dbReference type="PANTHER" id="PTHR31503">
    <property type="entry name" value="VACUOLAR CALCIUM ION TRANSPORTER"/>
    <property type="match status" value="1"/>
</dbReference>
<feature type="chain" id="PRO_5019136599" description="Sodium/calcium exchanger membrane region domain-containing protein" evidence="4">
    <location>
        <begin position="29"/>
        <end position="173"/>
    </location>
</feature>
<dbReference type="EnsemblPlants" id="AET3Gv20317900.2">
    <property type="protein sequence ID" value="AET3Gv20317900.2"/>
    <property type="gene ID" value="AET3Gv20317900"/>
</dbReference>
<evidence type="ECO:0008006" key="7">
    <source>
        <dbReference type="Google" id="ProtNLM"/>
    </source>
</evidence>
<sequence length="173" mass="18380">VAMAIRRQRRAFPLVPFLVSLLAVAAYGRLISDGMPATPSSSVLASPLSSAAIRLNSSSPATAAAPEECEQTYGFLPCTTTVFGNMFLVLTYGFLMFKAATFLSAGSELLLEIMGPGLVGGLLLPILGALPDALLVLGMLALASLLKFYLWPLVQGPKKLLVRFSLKERMICS</sequence>
<dbReference type="GO" id="GO:0006874">
    <property type="term" value="P:intracellular calcium ion homeostasis"/>
    <property type="evidence" value="ECO:0007669"/>
    <property type="project" value="TreeGrafter"/>
</dbReference>
<dbReference type="PANTHER" id="PTHR31503:SF52">
    <property type="entry name" value="SODIUM_CALCIUM EXCHANGER NCL1"/>
    <property type="match status" value="1"/>
</dbReference>
<feature type="signal peptide" evidence="4">
    <location>
        <begin position="1"/>
        <end position="28"/>
    </location>
</feature>
<reference evidence="6" key="2">
    <citation type="journal article" date="2017" name="Nat. Plants">
        <title>The Aegilops tauschii genome reveals multiple impacts of transposons.</title>
        <authorList>
            <person name="Zhao G."/>
            <person name="Zou C."/>
            <person name="Li K."/>
            <person name="Wang K."/>
            <person name="Li T."/>
            <person name="Gao L."/>
            <person name="Zhang X."/>
            <person name="Wang H."/>
            <person name="Yang Z."/>
            <person name="Liu X."/>
            <person name="Jiang W."/>
            <person name="Mao L."/>
            <person name="Kong X."/>
            <person name="Jiao Y."/>
            <person name="Jia J."/>
        </authorList>
    </citation>
    <scope>NUCLEOTIDE SEQUENCE [LARGE SCALE GENOMIC DNA]</scope>
    <source>
        <strain evidence="6">cv. AL8/78</strain>
    </source>
</reference>
<evidence type="ECO:0000256" key="1">
    <source>
        <dbReference type="ARBA" id="ARBA00022449"/>
    </source>
</evidence>
<reference evidence="5" key="5">
    <citation type="journal article" date="2021" name="G3 (Bethesda)">
        <title>Aegilops tauschii genome assembly Aet v5.0 features greater sequence contiguity and improved annotation.</title>
        <authorList>
            <person name="Wang L."/>
            <person name="Zhu T."/>
            <person name="Rodriguez J.C."/>
            <person name="Deal K.R."/>
            <person name="Dubcovsky J."/>
            <person name="McGuire P.E."/>
            <person name="Lux T."/>
            <person name="Spannagl M."/>
            <person name="Mayer K.F.X."/>
            <person name="Baldrich P."/>
            <person name="Meyers B.C."/>
            <person name="Huo N."/>
            <person name="Gu Y.Q."/>
            <person name="Zhou H."/>
            <person name="Devos K.M."/>
            <person name="Bennetzen J.L."/>
            <person name="Unver T."/>
            <person name="Budak H."/>
            <person name="Gulick P.J."/>
            <person name="Galiba G."/>
            <person name="Kalapos B."/>
            <person name="Nelson D.R."/>
            <person name="Li P."/>
            <person name="You F.M."/>
            <person name="Luo M.C."/>
            <person name="Dvorak J."/>
        </authorList>
    </citation>
    <scope>NUCLEOTIDE SEQUENCE [LARGE SCALE GENOMIC DNA]</scope>
    <source>
        <strain evidence="5">cv. AL8/78</strain>
    </source>
</reference>
<evidence type="ECO:0000256" key="2">
    <source>
        <dbReference type="ARBA" id="ARBA00023065"/>
    </source>
</evidence>
<feature type="transmembrane region" description="Helical" evidence="3">
    <location>
        <begin position="109"/>
        <end position="127"/>
    </location>
</feature>
<evidence type="ECO:0000256" key="3">
    <source>
        <dbReference type="SAM" id="Phobius"/>
    </source>
</evidence>
<keyword evidence="1" id="KW-0050">Antiport</keyword>
<accession>A0A453EEK2</accession>
<protein>
    <recommendedName>
        <fullName evidence="7">Sodium/calcium exchanger membrane region domain-containing protein</fullName>
    </recommendedName>
</protein>
<evidence type="ECO:0000313" key="5">
    <source>
        <dbReference type="EnsemblPlants" id="AET3Gv20317900.2"/>
    </source>
</evidence>
<keyword evidence="1" id="KW-0813">Transport</keyword>
<keyword evidence="3" id="KW-0472">Membrane</keyword>
<dbReference type="GO" id="GO:0015369">
    <property type="term" value="F:calcium:proton antiporter activity"/>
    <property type="evidence" value="ECO:0007669"/>
    <property type="project" value="TreeGrafter"/>
</dbReference>